<keyword evidence="5 8" id="KW-0648">Protein biosynthesis</keyword>
<evidence type="ECO:0000256" key="8">
    <source>
        <dbReference type="HAMAP-Rule" id="MF_00120"/>
    </source>
</evidence>
<dbReference type="EMBL" id="CP003179">
    <property type="protein sequence ID" value="AEW06121.1"/>
    <property type="molecule type" value="Genomic_DNA"/>
</dbReference>
<dbReference type="PROSITE" id="PS00571">
    <property type="entry name" value="AMIDASES"/>
    <property type="match status" value="1"/>
</dbReference>
<feature type="active site" description="Charge relay system" evidence="8">
    <location>
        <position position="81"/>
    </location>
</feature>
<dbReference type="GO" id="GO:0016787">
    <property type="term" value="F:hydrolase activity"/>
    <property type="evidence" value="ECO:0007669"/>
    <property type="project" value="UniProtKB-KW"/>
</dbReference>
<evidence type="ECO:0000313" key="10">
    <source>
        <dbReference type="EMBL" id="AEW06121.1"/>
    </source>
</evidence>
<feature type="active site" description="Charge relay system" evidence="8">
    <location>
        <position position="156"/>
    </location>
</feature>
<evidence type="ECO:0000259" key="9">
    <source>
        <dbReference type="Pfam" id="PF01425"/>
    </source>
</evidence>
<dbReference type="InterPro" id="IPR004412">
    <property type="entry name" value="GatA"/>
</dbReference>
<dbReference type="GO" id="GO:0005524">
    <property type="term" value="F:ATP binding"/>
    <property type="evidence" value="ECO:0007669"/>
    <property type="project" value="UniProtKB-KW"/>
</dbReference>
<comment type="function">
    <text evidence="6 8">Allows the formation of correctly charged Gln-tRNA(Gln) through the transamidation of misacylated Glu-tRNA(Gln) in organisms which lack glutaminyl-tRNA synthetase. The reaction takes place in the presence of glutamine and ATP through an activated gamma-phospho-Glu-tRNA(Gln).</text>
</comment>
<evidence type="ECO:0000256" key="2">
    <source>
        <dbReference type="ARBA" id="ARBA00022598"/>
    </source>
</evidence>
<feature type="active site" description="Acyl-ester intermediate" evidence="8">
    <location>
        <position position="180"/>
    </location>
</feature>
<evidence type="ECO:0000256" key="6">
    <source>
        <dbReference type="ARBA" id="ARBA00025295"/>
    </source>
</evidence>
<comment type="similarity">
    <text evidence="1 8">Belongs to the amidase family. GatA subfamily.</text>
</comment>
<evidence type="ECO:0000256" key="5">
    <source>
        <dbReference type="ARBA" id="ARBA00022917"/>
    </source>
</evidence>
<name>G8TXB9_SULAD</name>
<reference evidence="10 11" key="2">
    <citation type="journal article" date="2012" name="Stand. Genomic Sci.">
        <title>Complete genome sequence of the moderately thermophilic mineral-sulfide-oxidizing firmicute Sulfobacillus acidophilus type strain (NAL(T)).</title>
        <authorList>
            <person name="Anderson I."/>
            <person name="Chertkov O."/>
            <person name="Chen A."/>
            <person name="Saunders E."/>
            <person name="Lapidus A."/>
            <person name="Nolan M."/>
            <person name="Lucas S."/>
            <person name="Hammon N."/>
            <person name="Deshpande S."/>
            <person name="Cheng J.F."/>
            <person name="Han C."/>
            <person name="Tapia R."/>
            <person name="Goodwin L.A."/>
            <person name="Pitluck S."/>
            <person name="Liolios K."/>
            <person name="Pagani I."/>
            <person name="Ivanova N."/>
            <person name="Mikhailova N."/>
            <person name="Pati A."/>
            <person name="Palaniappan K."/>
            <person name="Land M."/>
            <person name="Pan C."/>
            <person name="Rohde M."/>
            <person name="Pukall R."/>
            <person name="Goker M."/>
            <person name="Detter J.C."/>
            <person name="Woyke T."/>
            <person name="Bristow J."/>
            <person name="Eisen J.A."/>
            <person name="Markowitz V."/>
            <person name="Hugenholtz P."/>
            <person name="Kyrpides N.C."/>
            <person name="Klenk H.P."/>
            <person name="Mavromatis K."/>
        </authorList>
    </citation>
    <scope>NUCLEOTIDE SEQUENCE [LARGE SCALE GENOMIC DNA]</scope>
    <source>
        <strain evidence="11">ATCC 700253 / DSM 10332 / NAL</strain>
    </source>
</reference>
<dbReference type="Pfam" id="PF01425">
    <property type="entry name" value="Amidase"/>
    <property type="match status" value="1"/>
</dbReference>
<sequence>MSSALVDESAVSLHEKFCAGDLQAQEIVEAHLARLEAVDPQVRAFLHVDAESARRTARIQDGWTPAERRQRPLAGVPVAIKDNIVTGEMPTTAGSKILSNFRAPYEATVVRLLKEAGAIVIGKTNLDEFAMGSSTEHSAFFPTKNPWDLTRVPGGSSGGSAAAVAARLVPVALGSDTGGSIRQPAAYTGIVGLKPTYGTVSRYGLIAFASSLDQIGPLTRSVADAQYVFDVIHRHDPQDATSVAAYTPVTRDASKPLTIGVPEEYFSEGLDPRVADRVRNALAVLEEHGARLVTISLPHSPYAISAYYLIAPAEASSNLARYDGVRYGYRAEAKDLVSLYETTRDEGFGPEVKRRILLGTHALSTGYYDAYYLQAQKVRTLIREDFQKAFQSVDVIVTPTTPDLPFKLGERQADPLAMYLGDIYTVPANLAGIPGLSLPAGQVDGLPVGLQLLAPWFGEAVLFEAAGWVESLMPRATWPEIETGGASHA</sequence>
<keyword evidence="11" id="KW-1185">Reference proteome</keyword>
<accession>G8TXB9</accession>
<dbReference type="Gene3D" id="3.90.1300.10">
    <property type="entry name" value="Amidase signature (AS) domain"/>
    <property type="match status" value="1"/>
</dbReference>
<dbReference type="PANTHER" id="PTHR11895">
    <property type="entry name" value="TRANSAMIDASE"/>
    <property type="match status" value="1"/>
</dbReference>
<feature type="domain" description="Amidase" evidence="9">
    <location>
        <begin position="26"/>
        <end position="461"/>
    </location>
</feature>
<dbReference type="PANTHER" id="PTHR11895:SF151">
    <property type="entry name" value="GLUTAMYL-TRNA(GLN) AMIDOTRANSFERASE SUBUNIT A"/>
    <property type="match status" value="1"/>
</dbReference>
<evidence type="ECO:0000313" key="11">
    <source>
        <dbReference type="Proteomes" id="UP000005439"/>
    </source>
</evidence>
<comment type="catalytic activity">
    <reaction evidence="7 8">
        <text>L-glutamyl-tRNA(Gln) + L-glutamine + ATP + H2O = L-glutaminyl-tRNA(Gln) + L-glutamate + ADP + phosphate + H(+)</text>
        <dbReference type="Rhea" id="RHEA:17521"/>
        <dbReference type="Rhea" id="RHEA-COMP:9681"/>
        <dbReference type="Rhea" id="RHEA-COMP:9684"/>
        <dbReference type="ChEBI" id="CHEBI:15377"/>
        <dbReference type="ChEBI" id="CHEBI:15378"/>
        <dbReference type="ChEBI" id="CHEBI:29985"/>
        <dbReference type="ChEBI" id="CHEBI:30616"/>
        <dbReference type="ChEBI" id="CHEBI:43474"/>
        <dbReference type="ChEBI" id="CHEBI:58359"/>
        <dbReference type="ChEBI" id="CHEBI:78520"/>
        <dbReference type="ChEBI" id="CHEBI:78521"/>
        <dbReference type="ChEBI" id="CHEBI:456216"/>
        <dbReference type="EC" id="6.3.5.7"/>
    </reaction>
</comment>
<dbReference type="InterPro" id="IPR036928">
    <property type="entry name" value="AS_sf"/>
</dbReference>
<proteinExistence type="inferred from homology"/>
<dbReference type="GO" id="GO:0030956">
    <property type="term" value="C:glutamyl-tRNA(Gln) amidotransferase complex"/>
    <property type="evidence" value="ECO:0007669"/>
    <property type="project" value="InterPro"/>
</dbReference>
<gene>
    <name evidence="8" type="primary">gatA</name>
    <name evidence="10" type="ordered locus">Sulac_2659</name>
</gene>
<evidence type="ECO:0000256" key="1">
    <source>
        <dbReference type="ARBA" id="ARBA00008069"/>
    </source>
</evidence>
<evidence type="ECO:0000256" key="3">
    <source>
        <dbReference type="ARBA" id="ARBA00022741"/>
    </source>
</evidence>
<dbReference type="InterPro" id="IPR020556">
    <property type="entry name" value="Amidase_CS"/>
</dbReference>
<dbReference type="EC" id="6.3.5.7" evidence="8"/>
<dbReference type="PATRIC" id="fig|679936.5.peg.2752"/>
<keyword evidence="3 8" id="KW-0547">Nucleotide-binding</keyword>
<dbReference type="GO" id="GO:0006412">
    <property type="term" value="P:translation"/>
    <property type="evidence" value="ECO:0007669"/>
    <property type="project" value="UniProtKB-UniRule"/>
</dbReference>
<dbReference type="InterPro" id="IPR000120">
    <property type="entry name" value="Amidase"/>
</dbReference>
<dbReference type="STRING" id="679936.Sulac_2659"/>
<dbReference type="NCBIfam" id="TIGR00132">
    <property type="entry name" value="gatA"/>
    <property type="match status" value="1"/>
</dbReference>
<reference evidence="11" key="1">
    <citation type="submission" date="2011-12" db="EMBL/GenBank/DDBJ databases">
        <title>The complete genome of chromosome of Sulfobacillus acidophilus DSM 10332.</title>
        <authorList>
            <person name="Lucas S."/>
            <person name="Han J."/>
            <person name="Lapidus A."/>
            <person name="Bruce D."/>
            <person name="Goodwin L."/>
            <person name="Pitluck S."/>
            <person name="Peters L."/>
            <person name="Kyrpides N."/>
            <person name="Mavromatis K."/>
            <person name="Ivanova N."/>
            <person name="Mikhailova N."/>
            <person name="Chertkov O."/>
            <person name="Saunders E."/>
            <person name="Detter J.C."/>
            <person name="Tapia R."/>
            <person name="Han C."/>
            <person name="Land M."/>
            <person name="Hauser L."/>
            <person name="Markowitz V."/>
            <person name="Cheng J.-F."/>
            <person name="Hugenholtz P."/>
            <person name="Woyke T."/>
            <person name="Wu D."/>
            <person name="Pukall R."/>
            <person name="Gehrich-Schroeter G."/>
            <person name="Schneider S."/>
            <person name="Klenk H.-P."/>
            <person name="Eisen J.A."/>
        </authorList>
    </citation>
    <scope>NUCLEOTIDE SEQUENCE [LARGE SCALE GENOMIC DNA]</scope>
    <source>
        <strain evidence="11">ATCC 700253 / DSM 10332 / NAL</strain>
    </source>
</reference>
<dbReference type="GO" id="GO:0050567">
    <property type="term" value="F:glutaminyl-tRNA synthase (glutamine-hydrolyzing) activity"/>
    <property type="evidence" value="ECO:0007669"/>
    <property type="project" value="UniProtKB-UniRule"/>
</dbReference>
<dbReference type="InterPro" id="IPR023631">
    <property type="entry name" value="Amidase_dom"/>
</dbReference>
<dbReference type="Proteomes" id="UP000005439">
    <property type="component" value="Chromosome"/>
</dbReference>
<dbReference type="SUPFAM" id="SSF75304">
    <property type="entry name" value="Amidase signature (AS) enzymes"/>
    <property type="match status" value="1"/>
</dbReference>
<comment type="subunit">
    <text evidence="8">Heterotrimer of A, B and C subunits.</text>
</comment>
<dbReference type="AlphaFoldDB" id="G8TXB9"/>
<keyword evidence="10" id="KW-0378">Hydrolase</keyword>
<evidence type="ECO:0000256" key="4">
    <source>
        <dbReference type="ARBA" id="ARBA00022840"/>
    </source>
</evidence>
<dbReference type="HAMAP" id="MF_00120">
    <property type="entry name" value="GatA"/>
    <property type="match status" value="1"/>
</dbReference>
<keyword evidence="2 8" id="KW-0436">Ligase</keyword>
<dbReference type="HOGENOM" id="CLU_009600_0_3_9"/>
<dbReference type="KEGG" id="sap:Sulac_2659"/>
<protein>
    <recommendedName>
        <fullName evidence="8">Glutamyl-tRNA(Gln) amidotransferase subunit A</fullName>
        <shortName evidence="8">Glu-ADT subunit A</shortName>
        <ecNumber evidence="8">6.3.5.7</ecNumber>
    </recommendedName>
</protein>
<organism evidence="10 11">
    <name type="scientific">Sulfobacillus acidophilus (strain ATCC 700253 / DSM 10332 / NAL)</name>
    <dbReference type="NCBI Taxonomy" id="679936"/>
    <lineage>
        <taxon>Bacteria</taxon>
        <taxon>Bacillati</taxon>
        <taxon>Bacillota</taxon>
        <taxon>Clostridia</taxon>
        <taxon>Eubacteriales</taxon>
        <taxon>Clostridiales Family XVII. Incertae Sedis</taxon>
        <taxon>Sulfobacillus</taxon>
    </lineage>
</organism>
<keyword evidence="4 8" id="KW-0067">ATP-binding</keyword>
<evidence type="ECO:0000256" key="7">
    <source>
        <dbReference type="ARBA" id="ARBA00047407"/>
    </source>
</evidence>